<protein>
    <submittedName>
        <fullName evidence="3">Uncharacterized protein</fullName>
    </submittedName>
</protein>
<keyword evidence="2" id="KW-0472">Membrane</keyword>
<name>A0A1W2AZ86_9FIRM</name>
<dbReference type="STRING" id="112901.SAMN04488500_106199"/>
<gene>
    <name evidence="3" type="ORF">SAMN04488500_106199</name>
</gene>
<evidence type="ECO:0000313" key="4">
    <source>
        <dbReference type="Proteomes" id="UP000192738"/>
    </source>
</evidence>
<dbReference type="AlphaFoldDB" id="A0A1W2AZ86"/>
<evidence type="ECO:0000256" key="1">
    <source>
        <dbReference type="SAM" id="Coils"/>
    </source>
</evidence>
<sequence length="186" mass="21043">MLTNVIIFILAVLLLVFFLIYKKEMIMKMFALNVSTPANEFTQQIERTADSVVKRLEDEAEKIELLLDEAEAKISILSRQVEHANRIVEQLINLENKWVVAGQNKVALPDSNINDRATALGQYEIVKPFDKPDIIDRPVVKEPVNTNKKHQLIIAMADQGYNVTEIAKATGMGKGEIMLLLQLNKK</sequence>
<keyword evidence="2" id="KW-0812">Transmembrane</keyword>
<dbReference type="RefSeq" id="WP_084575400.1">
    <property type="nucleotide sequence ID" value="NZ_CP155572.1"/>
</dbReference>
<dbReference type="OrthoDB" id="1682562at2"/>
<keyword evidence="1" id="KW-0175">Coiled coil</keyword>
<dbReference type="EMBL" id="FWXI01000006">
    <property type="protein sequence ID" value="SMC65508.1"/>
    <property type="molecule type" value="Genomic_DNA"/>
</dbReference>
<keyword evidence="2" id="KW-1133">Transmembrane helix</keyword>
<feature type="transmembrane region" description="Helical" evidence="2">
    <location>
        <begin position="6"/>
        <end position="21"/>
    </location>
</feature>
<accession>A0A1W2AZ86</accession>
<keyword evidence="4" id="KW-1185">Reference proteome</keyword>
<proteinExistence type="predicted"/>
<dbReference type="Proteomes" id="UP000192738">
    <property type="component" value="Unassembled WGS sequence"/>
</dbReference>
<organism evidence="3 4">
    <name type="scientific">Sporomusa malonica</name>
    <dbReference type="NCBI Taxonomy" id="112901"/>
    <lineage>
        <taxon>Bacteria</taxon>
        <taxon>Bacillati</taxon>
        <taxon>Bacillota</taxon>
        <taxon>Negativicutes</taxon>
        <taxon>Selenomonadales</taxon>
        <taxon>Sporomusaceae</taxon>
        <taxon>Sporomusa</taxon>
    </lineage>
</organism>
<evidence type="ECO:0000256" key="2">
    <source>
        <dbReference type="SAM" id="Phobius"/>
    </source>
</evidence>
<feature type="coiled-coil region" evidence="1">
    <location>
        <begin position="53"/>
        <end position="87"/>
    </location>
</feature>
<reference evidence="3 4" key="1">
    <citation type="submission" date="2017-04" db="EMBL/GenBank/DDBJ databases">
        <authorList>
            <person name="Afonso C.L."/>
            <person name="Miller P.J."/>
            <person name="Scott M.A."/>
            <person name="Spackman E."/>
            <person name="Goraichik I."/>
            <person name="Dimitrov K.M."/>
            <person name="Suarez D.L."/>
            <person name="Swayne D.E."/>
        </authorList>
    </citation>
    <scope>NUCLEOTIDE SEQUENCE [LARGE SCALE GENOMIC DNA]</scope>
    <source>
        <strain evidence="3 4">DSM 5090</strain>
    </source>
</reference>
<evidence type="ECO:0000313" key="3">
    <source>
        <dbReference type="EMBL" id="SMC65508.1"/>
    </source>
</evidence>